<evidence type="ECO:0000313" key="1">
    <source>
        <dbReference type="EMBL" id="AOB42124.1"/>
    </source>
</evidence>
<accession>A0A1B2RC99</accession>
<name>A0A1B2RC99_BACTU</name>
<dbReference type="AlphaFoldDB" id="A0A1B2RC99"/>
<dbReference type="RefSeq" id="WP_076776093.1">
    <property type="nucleotide sequence ID" value="NZ_KX258624.1"/>
</dbReference>
<gene>
    <name evidence="1" type="ORF">pFR260_027</name>
</gene>
<dbReference type="EMBL" id="KX258624">
    <property type="protein sequence ID" value="AOB42124.1"/>
    <property type="molecule type" value="Genomic_DNA"/>
</dbReference>
<protein>
    <submittedName>
        <fullName evidence="1">Uncharacterized protein</fullName>
    </submittedName>
</protein>
<organism evidence="1">
    <name type="scientific">Bacillus thuringiensis</name>
    <dbReference type="NCBI Taxonomy" id="1428"/>
    <lineage>
        <taxon>Bacteria</taxon>
        <taxon>Bacillati</taxon>
        <taxon>Bacillota</taxon>
        <taxon>Bacilli</taxon>
        <taxon>Bacillales</taxon>
        <taxon>Bacillaceae</taxon>
        <taxon>Bacillus</taxon>
        <taxon>Bacillus cereus group</taxon>
    </lineage>
</organism>
<keyword evidence="1" id="KW-0614">Plasmid</keyword>
<sequence length="139" mass="15058">MKKKTLVKSILSLALAACVAFPSIAGAEYDDFEGSVSGKKTVESSFSVDPGYGYVKLWFNNKGKNDVTITVKNIDTGKKYLTITLKPGKSYTWRSVNEWKGKAVGAGEYKITYRDGSGGSVNVEYAGFSSNDEDEGRTA</sequence>
<proteinExistence type="predicted"/>
<reference evidence="1" key="1">
    <citation type="submission" date="2016-05" db="EMBL/GenBank/DDBJ databases">
        <title>Complete sequence and organization of pFR260, the Bacillus thuringiensis INTA Fr7-4 plasmid harbouring the insecticidal genes.</title>
        <authorList>
            <person name="Navas L.E."/>
            <person name="Amadio A.F."/>
            <person name="Ortiz E.M."/>
            <person name="Sauka D.H."/>
            <person name="Benintende G.B."/>
            <person name="Zandomeni R.O."/>
            <person name="Berretta M.F."/>
        </authorList>
    </citation>
    <scope>NUCLEOTIDE SEQUENCE</scope>
    <source>
        <strain evidence="1">INTA Fr7-4</strain>
        <plasmid evidence="1">pFR260</plasmid>
    </source>
</reference>
<geneLocation type="plasmid" evidence="1">
    <name>pFR260</name>
</geneLocation>